<dbReference type="Proteomes" id="UP000241858">
    <property type="component" value="Unassembled WGS sequence"/>
</dbReference>
<accession>A0A2T3HYC2</accession>
<organism evidence="2 3">
    <name type="scientific">Photobacterium aquimaris</name>
    <dbReference type="NCBI Taxonomy" id="512643"/>
    <lineage>
        <taxon>Bacteria</taxon>
        <taxon>Pseudomonadati</taxon>
        <taxon>Pseudomonadota</taxon>
        <taxon>Gammaproteobacteria</taxon>
        <taxon>Vibrionales</taxon>
        <taxon>Vibrionaceae</taxon>
        <taxon>Photobacterium</taxon>
    </lineage>
</organism>
<evidence type="ECO:0000256" key="1">
    <source>
        <dbReference type="SAM" id="Phobius"/>
    </source>
</evidence>
<feature type="transmembrane region" description="Helical" evidence="1">
    <location>
        <begin position="282"/>
        <end position="301"/>
    </location>
</feature>
<feature type="transmembrane region" description="Helical" evidence="1">
    <location>
        <begin position="44"/>
        <end position="61"/>
    </location>
</feature>
<proteinExistence type="predicted"/>
<feature type="transmembrane region" description="Helical" evidence="1">
    <location>
        <begin position="307"/>
        <end position="324"/>
    </location>
</feature>
<dbReference type="Pfam" id="PF14897">
    <property type="entry name" value="EpsG"/>
    <property type="match status" value="1"/>
</dbReference>
<name>A0A2T3HYC2_9GAMM</name>
<feature type="transmembrane region" description="Helical" evidence="1">
    <location>
        <begin position="251"/>
        <end position="270"/>
    </location>
</feature>
<protein>
    <recommendedName>
        <fullName evidence="4">EpsG family protein</fullName>
    </recommendedName>
</protein>
<keyword evidence="1" id="KW-1133">Transmembrane helix</keyword>
<feature type="transmembrane region" description="Helical" evidence="1">
    <location>
        <begin position="88"/>
        <end position="106"/>
    </location>
</feature>
<dbReference type="AlphaFoldDB" id="A0A2T3HYC2"/>
<feature type="transmembrane region" description="Helical" evidence="1">
    <location>
        <begin position="179"/>
        <end position="199"/>
    </location>
</feature>
<gene>
    <name evidence="2" type="ORF">C0W81_09120</name>
</gene>
<evidence type="ECO:0008006" key="4">
    <source>
        <dbReference type="Google" id="ProtNLM"/>
    </source>
</evidence>
<feature type="transmembrane region" description="Helical" evidence="1">
    <location>
        <begin position="211"/>
        <end position="231"/>
    </location>
</feature>
<feature type="transmembrane region" description="Helical" evidence="1">
    <location>
        <begin position="112"/>
        <end position="130"/>
    </location>
</feature>
<feature type="transmembrane region" description="Helical" evidence="1">
    <location>
        <begin position="137"/>
        <end position="159"/>
    </location>
</feature>
<dbReference type="RefSeq" id="WP_107207890.1">
    <property type="nucleotide sequence ID" value="NZ_PYLY01000015.1"/>
</dbReference>
<feature type="transmembrane region" description="Helical" evidence="1">
    <location>
        <begin position="12"/>
        <end position="38"/>
    </location>
</feature>
<feature type="transmembrane region" description="Helical" evidence="1">
    <location>
        <begin position="336"/>
        <end position="356"/>
    </location>
</feature>
<evidence type="ECO:0000313" key="3">
    <source>
        <dbReference type="Proteomes" id="UP000241858"/>
    </source>
</evidence>
<dbReference type="EMBL" id="PYLY01000015">
    <property type="protein sequence ID" value="PSU04883.1"/>
    <property type="molecule type" value="Genomic_DNA"/>
</dbReference>
<evidence type="ECO:0000313" key="2">
    <source>
        <dbReference type="EMBL" id="PSU04883.1"/>
    </source>
</evidence>
<dbReference type="InterPro" id="IPR049458">
    <property type="entry name" value="EpsG-like"/>
</dbReference>
<reference evidence="2 3" key="1">
    <citation type="submission" date="2018-03" db="EMBL/GenBank/DDBJ databases">
        <title>Whole genome sequencing of Histamine producing bacteria.</title>
        <authorList>
            <person name="Butler K."/>
        </authorList>
    </citation>
    <scope>NUCLEOTIDE SEQUENCE [LARGE SCALE GENOMIC DNA]</scope>
    <source>
        <strain evidence="2 3">DSM 23343</strain>
    </source>
</reference>
<keyword evidence="1" id="KW-0812">Transmembrane</keyword>
<keyword evidence="1" id="KW-0472">Membrane</keyword>
<sequence length="396" mass="45841">MNISSSIIKMNVFILFMLLFCLSPLLGVAAICIFSPFLSQLERNIASVVVVFFSILFYATLQPFGDLAEYLHVYNNINNIDIFHYTRFGKGIEFFILVIMKVVYFLAEDNQFAFLITVYTLIFTLLIFVCKKMTKDFYLLLFFSVFFSYGFVQANSYFIRQILSMLFVFMLIVEWNKKSIVYGFLSIISHTSAIMPIGLMFIKYINQFKKALYVIIPALIVGLLLLYHIGFYDYIFSKLISANIKFSTLKTSQIIIYNSQFVFIFYLLYVYRNKLNKEANSIFLITFGLFSFALFWGFINIPAMSNRFALFMCAFPGLLLYPLLSGDINFKSKYLILISIVSINLIPALYLIYNVALMGSNLNFLGFKLIQSDIFDLLTLIVNRITEELPYLTQGN</sequence>
<comment type="caution">
    <text evidence="2">The sequence shown here is derived from an EMBL/GenBank/DDBJ whole genome shotgun (WGS) entry which is preliminary data.</text>
</comment>
<dbReference type="OrthoDB" id="5829856at2"/>